<gene>
    <name evidence="1" type="ordered locus">sce6405</name>
</gene>
<dbReference type="Proteomes" id="UP000002139">
    <property type="component" value="Chromosome"/>
</dbReference>
<protein>
    <recommendedName>
        <fullName evidence="3">PilZ domain-containing protein</fullName>
    </recommendedName>
</protein>
<proteinExistence type="predicted"/>
<evidence type="ECO:0000313" key="2">
    <source>
        <dbReference type="Proteomes" id="UP000002139"/>
    </source>
</evidence>
<dbReference type="HOGENOM" id="CLU_023735_0_0_7"/>
<accession>A9GKE4</accession>
<evidence type="ECO:0008006" key="3">
    <source>
        <dbReference type="Google" id="ProtNLM"/>
    </source>
</evidence>
<dbReference type="eggNOG" id="ENOG5033TCM">
    <property type="taxonomic scope" value="Bacteria"/>
</dbReference>
<organism evidence="1 2">
    <name type="scientific">Sorangium cellulosum (strain So ce56)</name>
    <name type="common">Polyangium cellulosum (strain So ce56)</name>
    <dbReference type="NCBI Taxonomy" id="448385"/>
    <lineage>
        <taxon>Bacteria</taxon>
        <taxon>Pseudomonadati</taxon>
        <taxon>Myxococcota</taxon>
        <taxon>Polyangia</taxon>
        <taxon>Polyangiales</taxon>
        <taxon>Polyangiaceae</taxon>
        <taxon>Sorangium</taxon>
    </lineage>
</organism>
<sequence length="737" mass="80888">MVAKQPRCLFLAWNAWPHDRGGDRVTVVPKVGFGQDARWAAGGSADGGPLDRALLGGDPAVRVPEACWLDGGAAWLRIEGRDLSYPIVLLGAMGAWIEPDYRTSFPFGSVVRVRLYAGDVEIGPLSAVLVLQSMGLRGPLIGLSFEDGTPSRAAGQIRDVLRALVDAGTAKAAAASLFRPSATDAGQVREIIDDPRRVRNILGFLLRRKGVVRRAAESAPPLCVMLGEVGAGTVTWFGIKGWSEDAAVEIAGQNSVFRFNVRADEVRPGELVSALPARVERLRKSLLQRGVEADLTARFLHPEWLHIPPIEADVVDVSFSGLRMALTRGHPPLLPRHKLSLELPDGDDGVVHLRGEVRSVSAVEGADTQLCSVHVTAARREDERRWLRLVSRILHATTYGGTAWQAELWDLFDSSGYFNLSGRRPEHFEAIKPSFLTMAQKAAAVPHLLYNVACLSEHGIEGNFSIMKPYHSTWMIHQLAKRPKSASNLSSRQVLRDMFTRCFEHAMSDPECGWIIAYAEAHVAWNERSLFEFARARHETGHVLSLPFRLMGVDARAAPRAPREAGGPIEIGEPTPGEQAALLGLLCATSPRMYAEALDLVPGRLGMGPCVERWRSAGLERERALLVARQHGEPLAVAVLELGELGTNLFRLLDSVRIFPMRPGGDAALGPLLDAACGWFRSHDRKSFIYFGERGKLTFDGPAGLHDLGEGRLWIVAREIVPEFVEHIYRLTEPKPR</sequence>
<evidence type="ECO:0000313" key="1">
    <source>
        <dbReference type="EMBL" id="CAN96572.1"/>
    </source>
</evidence>
<name>A9GKE4_SORC5</name>
<keyword evidence="2" id="KW-1185">Reference proteome</keyword>
<dbReference type="BioCyc" id="SCEL448385:SCE_RS32845-MONOMER"/>
<dbReference type="AlphaFoldDB" id="A9GKE4"/>
<dbReference type="EMBL" id="AM746676">
    <property type="protein sequence ID" value="CAN96572.1"/>
    <property type="molecule type" value="Genomic_DNA"/>
</dbReference>
<dbReference type="STRING" id="448385.sce6405"/>
<dbReference type="KEGG" id="scl:sce6405"/>
<reference evidence="1 2" key="1">
    <citation type="journal article" date="2007" name="Nat. Biotechnol.">
        <title>Complete genome sequence of the myxobacterium Sorangium cellulosum.</title>
        <authorList>
            <person name="Schneiker S."/>
            <person name="Perlova O."/>
            <person name="Kaiser O."/>
            <person name="Gerth K."/>
            <person name="Alici A."/>
            <person name="Altmeyer M.O."/>
            <person name="Bartels D."/>
            <person name="Bekel T."/>
            <person name="Beyer S."/>
            <person name="Bode E."/>
            <person name="Bode H.B."/>
            <person name="Bolten C.J."/>
            <person name="Choudhuri J.V."/>
            <person name="Doss S."/>
            <person name="Elnakady Y.A."/>
            <person name="Frank B."/>
            <person name="Gaigalat L."/>
            <person name="Goesmann A."/>
            <person name="Groeger C."/>
            <person name="Gross F."/>
            <person name="Jelsbak L."/>
            <person name="Jelsbak L."/>
            <person name="Kalinowski J."/>
            <person name="Kegler C."/>
            <person name="Knauber T."/>
            <person name="Konietzny S."/>
            <person name="Kopp M."/>
            <person name="Krause L."/>
            <person name="Krug D."/>
            <person name="Linke B."/>
            <person name="Mahmud T."/>
            <person name="Martinez-Arias R."/>
            <person name="McHardy A.C."/>
            <person name="Merai M."/>
            <person name="Meyer F."/>
            <person name="Mormann S."/>
            <person name="Munoz-Dorado J."/>
            <person name="Perez J."/>
            <person name="Pradella S."/>
            <person name="Rachid S."/>
            <person name="Raddatz G."/>
            <person name="Rosenau F."/>
            <person name="Rueckert C."/>
            <person name="Sasse F."/>
            <person name="Scharfe M."/>
            <person name="Schuster S.C."/>
            <person name="Suen G."/>
            <person name="Treuner-Lange A."/>
            <person name="Velicer G.J."/>
            <person name="Vorholter F.-J."/>
            <person name="Weissman K.J."/>
            <person name="Welch R.D."/>
            <person name="Wenzel S.C."/>
            <person name="Whitworth D.E."/>
            <person name="Wilhelm S."/>
            <person name="Wittmann C."/>
            <person name="Bloecker H."/>
            <person name="Puehler A."/>
            <person name="Mueller R."/>
        </authorList>
    </citation>
    <scope>NUCLEOTIDE SEQUENCE [LARGE SCALE GENOMIC DNA]</scope>
    <source>
        <strain evidence="2">So ce56</strain>
    </source>
</reference>